<gene>
    <name evidence="5" type="ORF">ENS06_14025</name>
</gene>
<keyword evidence="3" id="KW-1133">Transmembrane helix</keyword>
<feature type="short sequence motif" description="DGA/G" evidence="2">
    <location>
        <begin position="262"/>
        <end position="264"/>
    </location>
</feature>
<feature type="transmembrane region" description="Helical" evidence="3">
    <location>
        <begin position="866"/>
        <end position="886"/>
    </location>
</feature>
<evidence type="ECO:0000256" key="1">
    <source>
        <dbReference type="ARBA" id="ARBA00023098"/>
    </source>
</evidence>
<feature type="domain" description="PNPLA" evidence="4">
    <location>
        <begin position="20"/>
        <end position="275"/>
    </location>
</feature>
<dbReference type="PROSITE" id="PS51635">
    <property type="entry name" value="PNPLA"/>
    <property type="match status" value="1"/>
</dbReference>
<comment type="caution">
    <text evidence="2">Lacks conserved residue(s) required for the propagation of feature annotation.</text>
</comment>
<keyword evidence="2" id="KW-0378">Hydrolase</keyword>
<feature type="short sequence motif" description="GXSXG" evidence="2">
    <location>
        <begin position="67"/>
        <end position="71"/>
    </location>
</feature>
<dbReference type="GO" id="GO:0016042">
    <property type="term" value="P:lipid catabolic process"/>
    <property type="evidence" value="ECO:0007669"/>
    <property type="project" value="UniProtKB-UniRule"/>
</dbReference>
<sequence length="978" mass="109151">MALEDARAQETRSREIRIALVLYGGVSLAVYENGVARAFFDLVKGQGPFGPLLQLLDADAVVDVVAGTSAGGINGLFLAAALESGGDFTKTADLWRKHGDLGRLMRPVSTADEAVSLLDGEGYYQKRLEEAFHRILTPTDSRDPSPGEMDVFITGTNLEGVVSASWDSLGARIDDKTHRTVFRLQHRPGRKRLGLGHVPSDKEIDVSVRACILASVARITSTFPVAFPPFSLDQLPEDRREKVREALETASGLKPRHHVYVDGGVLDNKPFGPVLEAIFYRMPYRLVDRRLFYVEPDPEHFTALTDDASRRLQNPFRVAAASLSTIPSHESIGEDLENLKAHNARIRWLRRIKENYLQLARSGTPSTASAADGTSFEVYRRVRIDGLCTLMASDSDDVPSAKTEITDPARKRLFESLRQTLLQFTHPSEPPQDPTAASVPQLLPYDVEWHVRCAFYGLYHLYERLDDAGGHAPQGLLEAVQAVGRVIKALQVIRNRLFLFRDTLFEKTPGGGMTADLMLKAFAAFVDAENPIWRPLLDGLASASSAPDPVRRLRLLADRHAGPLGSEILSRAAFDAWHWISQAEPSRLERLPAPRGTERTVLNAVHEALSRIVRSIPGDGDPIADFITLEQAFYPLEFAARIHELDEIEYVRISPKDAQIGLSALDPALKVTGDDMAHFAAFFRRDWRANDILWGRLDGICQIVRSLLDTTARERLFRQRWNLPDVITMETLDTRFDGCPLSQKKALLRAWKELRDTRPPTPCKDVEKTAWLEKFTAFRDRFITAAQYSAVCQDLGTLYEDLYFQEITWGTIADETGLNSGTNQTAVEARAKERAARARAAVKDCGADLHEKAMGSQTVVGPNAAVPVHILAEYACQAYLLVWGLFRNALQGHKRMGGFFSRRMPRWVLRTPLAFLYHLIHAQRHEPRMYPIFVVSSVAALLACGATGLFFRNLWFVLPIVAALAIMGLSLWLKPQKK</sequence>
<dbReference type="AlphaFoldDB" id="A0A832A5L2"/>
<dbReference type="SUPFAM" id="SSF52151">
    <property type="entry name" value="FabD/lysophospholipase-like"/>
    <property type="match status" value="1"/>
</dbReference>
<feature type="transmembrane region" description="Helical" evidence="3">
    <location>
        <begin position="929"/>
        <end position="948"/>
    </location>
</feature>
<dbReference type="EMBL" id="DSTK01000039">
    <property type="protein sequence ID" value="HFK98426.1"/>
    <property type="molecule type" value="Genomic_DNA"/>
</dbReference>
<evidence type="ECO:0000256" key="3">
    <source>
        <dbReference type="SAM" id="Phobius"/>
    </source>
</evidence>
<feature type="active site" description="Nucleophile" evidence="2">
    <location>
        <position position="69"/>
    </location>
</feature>
<keyword evidence="2" id="KW-0442">Lipid degradation</keyword>
<proteinExistence type="predicted"/>
<keyword evidence="3" id="KW-0472">Membrane</keyword>
<dbReference type="Pfam" id="PF11856">
    <property type="entry name" value="DUF3376"/>
    <property type="match status" value="1"/>
</dbReference>
<dbReference type="GO" id="GO:0016787">
    <property type="term" value="F:hydrolase activity"/>
    <property type="evidence" value="ECO:0007669"/>
    <property type="project" value="UniProtKB-UniRule"/>
</dbReference>
<name>A0A832A5L2_9BACT</name>
<dbReference type="InterPro" id="IPR016035">
    <property type="entry name" value="Acyl_Trfase/lysoPLipase"/>
</dbReference>
<organism evidence="5">
    <name type="scientific">Desulfacinum infernum</name>
    <dbReference type="NCBI Taxonomy" id="35837"/>
    <lineage>
        <taxon>Bacteria</taxon>
        <taxon>Pseudomonadati</taxon>
        <taxon>Thermodesulfobacteriota</taxon>
        <taxon>Syntrophobacteria</taxon>
        <taxon>Syntrophobacterales</taxon>
        <taxon>Syntrophobacteraceae</taxon>
        <taxon>Desulfacinum</taxon>
    </lineage>
</organism>
<comment type="caution">
    <text evidence="5">The sequence shown here is derived from an EMBL/GenBank/DDBJ whole genome shotgun (WGS) entry which is preliminary data.</text>
</comment>
<feature type="transmembrane region" description="Helical" evidence="3">
    <location>
        <begin position="954"/>
        <end position="973"/>
    </location>
</feature>
<dbReference type="InterPro" id="IPR019894">
    <property type="entry name" value="Patatin-related_protein"/>
</dbReference>
<reference evidence="5" key="1">
    <citation type="journal article" date="2020" name="mSystems">
        <title>Genome- and Community-Level Interaction Insights into Carbon Utilization and Element Cycling Functions of Hydrothermarchaeota in Hydrothermal Sediment.</title>
        <authorList>
            <person name="Zhou Z."/>
            <person name="Liu Y."/>
            <person name="Xu W."/>
            <person name="Pan J."/>
            <person name="Luo Z.H."/>
            <person name="Li M."/>
        </authorList>
    </citation>
    <scope>NUCLEOTIDE SEQUENCE [LARGE SCALE GENOMIC DNA]</scope>
    <source>
        <strain evidence="5">SpSt-456</strain>
    </source>
</reference>
<dbReference type="Pfam" id="PF01734">
    <property type="entry name" value="Patatin"/>
    <property type="match status" value="1"/>
</dbReference>
<feature type="active site" description="Proton acceptor" evidence="2">
    <location>
        <position position="262"/>
    </location>
</feature>
<keyword evidence="1 2" id="KW-0443">Lipid metabolism</keyword>
<dbReference type="Gene3D" id="3.40.1090.10">
    <property type="entry name" value="Cytosolic phospholipase A2 catalytic domain"/>
    <property type="match status" value="2"/>
</dbReference>
<dbReference type="InterPro" id="IPR002641">
    <property type="entry name" value="PNPLA_dom"/>
</dbReference>
<accession>A0A832A5L2</accession>
<keyword evidence="3" id="KW-0812">Transmembrane</keyword>
<dbReference type="NCBIfam" id="TIGR03607">
    <property type="entry name" value="patatin-like protein"/>
    <property type="match status" value="1"/>
</dbReference>
<evidence type="ECO:0000259" key="4">
    <source>
        <dbReference type="PROSITE" id="PS51635"/>
    </source>
</evidence>
<dbReference type="InterPro" id="IPR024282">
    <property type="entry name" value="DUF3376"/>
</dbReference>
<evidence type="ECO:0000313" key="5">
    <source>
        <dbReference type="EMBL" id="HFK98426.1"/>
    </source>
</evidence>
<protein>
    <submittedName>
        <fullName evidence="5">Patatin-like protein</fullName>
    </submittedName>
</protein>
<evidence type="ECO:0000256" key="2">
    <source>
        <dbReference type="PROSITE-ProRule" id="PRU01161"/>
    </source>
</evidence>